<dbReference type="GO" id="GO:0016020">
    <property type="term" value="C:membrane"/>
    <property type="evidence" value="ECO:0007669"/>
    <property type="project" value="UniProtKB-SubCell"/>
</dbReference>
<reference evidence="4 5" key="1">
    <citation type="submission" date="2018-02" db="EMBL/GenBank/DDBJ databases">
        <title>Acetobacter orientalis genome.</title>
        <authorList>
            <person name="Nakashima N."/>
            <person name="Tamura T."/>
        </authorList>
    </citation>
    <scope>NUCLEOTIDE SEQUENCE [LARGE SCALE GENOMIC DNA]</scope>
    <source>
        <strain evidence="4 5">FAN1</strain>
    </source>
</reference>
<evidence type="ECO:0000313" key="4">
    <source>
        <dbReference type="EMBL" id="BBC81061.1"/>
    </source>
</evidence>
<dbReference type="SUPFAM" id="SSF53448">
    <property type="entry name" value="Nucleotide-diphospho-sugar transferases"/>
    <property type="match status" value="1"/>
</dbReference>
<dbReference type="GO" id="GO:0005737">
    <property type="term" value="C:cytoplasm"/>
    <property type="evidence" value="ECO:0007669"/>
    <property type="project" value="TreeGrafter"/>
</dbReference>
<dbReference type="InterPro" id="IPR029044">
    <property type="entry name" value="Nucleotide-diphossugar_trans"/>
</dbReference>
<dbReference type="Gene3D" id="2.80.10.50">
    <property type="match status" value="1"/>
</dbReference>
<keyword evidence="2" id="KW-0812">Transmembrane</keyword>
<keyword evidence="3" id="KW-1133">Transmembrane helix</keyword>
<keyword evidence="3" id="KW-0472">Membrane</keyword>
<evidence type="ECO:0000256" key="2">
    <source>
        <dbReference type="ARBA" id="ARBA00022692"/>
    </source>
</evidence>
<dbReference type="PANTHER" id="PTHR21461">
    <property type="entry name" value="GLYCOSYLTRANSFERASE FAMILY 92 PROTEIN"/>
    <property type="match status" value="1"/>
</dbReference>
<protein>
    <submittedName>
        <fullName evidence="4">Glycosyl transferase</fullName>
    </submittedName>
</protein>
<accession>A0A2Z5ZKI4</accession>
<keyword evidence="4" id="KW-0808">Transferase</keyword>
<evidence type="ECO:0000313" key="5">
    <source>
        <dbReference type="Proteomes" id="UP000270034"/>
    </source>
</evidence>
<evidence type="ECO:0000256" key="3">
    <source>
        <dbReference type="ARBA" id="ARBA00022989"/>
    </source>
</evidence>
<dbReference type="AlphaFoldDB" id="A0A2Z5ZKI4"/>
<dbReference type="PANTHER" id="PTHR21461:SF69">
    <property type="entry name" value="GLYCOSYLTRANSFERASE FAMILY 92 PROTEIN"/>
    <property type="match status" value="1"/>
</dbReference>
<dbReference type="Proteomes" id="UP000270034">
    <property type="component" value="Chromosome"/>
</dbReference>
<sequence>MKNKNSLFYFCAYGEIKMSDKSAIVLFVKNEVYDIASWISWHLSLGFDKIFIYDDHSTDGTFEVCEIISRKYNIELNRTSIGKEPNFYWRQKESYFDSCRKSLNNYKWLAFLDADEYIYLEEHNTINDFLLDYENCNAIALNWCIYGGSYKVLKDHIPIYQAFLFHSQKELDDNTLVKSIIKPEYYTFNYTDPHKFHLENEQYLDSLGNSFTWSGSTKKVEWGRARVNHYICRSMEHYVARINRRLGADLSNSTVYWNHFDKNDLEYHIEKSKIENANKILNDIKAILFDNYQETLILKNKFHNQVINLNEKKSKTFVIKTQHDSYLHLDSIDGFLAQIPDISTTNNPIYGIIYDEDPDTIYLVSQDNEQVSNINFHIKDKQQKSFCYRFQIVPSHNNSVFLRDPYTNKYLSCVPLDLGGDITCNRQDHSAWEQFSLIENSFQFETLSSIKYYFNYQQFVDFLLKQNLNYNDFLIASSNLDTKSKELLLEESNKTLSWIV</sequence>
<organism evidence="4 5">
    <name type="scientific">Acetobacter orientalis</name>
    <dbReference type="NCBI Taxonomy" id="146474"/>
    <lineage>
        <taxon>Bacteria</taxon>
        <taxon>Pseudomonadati</taxon>
        <taxon>Pseudomonadota</taxon>
        <taxon>Alphaproteobacteria</taxon>
        <taxon>Acetobacterales</taxon>
        <taxon>Acetobacteraceae</taxon>
        <taxon>Acetobacter</taxon>
    </lineage>
</organism>
<gene>
    <name evidence="4" type="ORF">AcetOrient_orf04135</name>
</gene>
<dbReference type="CDD" id="cd00257">
    <property type="entry name" value="beta-trefoil_FSCN-like"/>
    <property type="match status" value="1"/>
</dbReference>
<proteinExistence type="predicted"/>
<comment type="subcellular location">
    <subcellularLocation>
        <location evidence="1">Membrane</location>
        <topology evidence="1">Single-pass membrane protein</topology>
    </subcellularLocation>
</comment>
<dbReference type="EMBL" id="AP018515">
    <property type="protein sequence ID" value="BBC81061.1"/>
    <property type="molecule type" value="Genomic_DNA"/>
</dbReference>
<dbReference type="Pfam" id="PF13704">
    <property type="entry name" value="Glyco_tranf_2_4"/>
    <property type="match status" value="1"/>
</dbReference>
<dbReference type="Gene3D" id="3.90.550.10">
    <property type="entry name" value="Spore Coat Polysaccharide Biosynthesis Protein SpsA, Chain A"/>
    <property type="match status" value="1"/>
</dbReference>
<evidence type="ECO:0000256" key="1">
    <source>
        <dbReference type="ARBA" id="ARBA00004167"/>
    </source>
</evidence>
<dbReference type="GO" id="GO:0016757">
    <property type="term" value="F:glycosyltransferase activity"/>
    <property type="evidence" value="ECO:0007669"/>
    <property type="project" value="TreeGrafter"/>
</dbReference>
<dbReference type="KEGG" id="aot:AcetOri_orf04135"/>
<name>A0A2Z5ZKI4_9PROT</name>